<comment type="similarity">
    <text evidence="2 12">Belongs to the tRNA nucleotidyltransferase/poly(A) polymerase family.</text>
</comment>
<reference evidence="14 15" key="1">
    <citation type="submission" date="2017-05" db="EMBL/GenBank/DDBJ databases">
        <authorList>
            <person name="Varghese N."/>
            <person name="Submissions S."/>
        </authorList>
    </citation>
    <scope>NUCLEOTIDE SEQUENCE [LARGE SCALE GENOMIC DNA]</scope>
    <source>
        <strain evidence="14 15">DSM 15522</strain>
    </source>
</reference>
<evidence type="ECO:0000259" key="13">
    <source>
        <dbReference type="PROSITE" id="PS51371"/>
    </source>
</evidence>
<evidence type="ECO:0000256" key="4">
    <source>
        <dbReference type="ARBA" id="ARBA00022679"/>
    </source>
</evidence>
<dbReference type="InterPro" id="IPR046342">
    <property type="entry name" value="CBS_dom_sf"/>
</dbReference>
<dbReference type="InterPro" id="IPR043519">
    <property type="entry name" value="NT_sf"/>
</dbReference>
<evidence type="ECO:0000256" key="7">
    <source>
        <dbReference type="ARBA" id="ARBA00022723"/>
    </source>
</evidence>
<evidence type="ECO:0000256" key="2">
    <source>
        <dbReference type="ARBA" id="ARBA00007265"/>
    </source>
</evidence>
<protein>
    <submittedName>
        <fullName evidence="14">tRNA nucleotidyltransferase (CCA-adding enzyme)</fullName>
    </submittedName>
</protein>
<feature type="domain" description="CBS" evidence="13">
    <location>
        <begin position="377"/>
        <end position="434"/>
    </location>
</feature>
<keyword evidence="6" id="KW-0548">Nucleotidyltransferase</keyword>
<dbReference type="Gene3D" id="3.30.460.10">
    <property type="entry name" value="Beta Polymerase, domain 2"/>
    <property type="match status" value="1"/>
</dbReference>
<dbReference type="SUPFAM" id="SSF64182">
    <property type="entry name" value="DHH phosphoesterases"/>
    <property type="match status" value="1"/>
</dbReference>
<evidence type="ECO:0000256" key="11">
    <source>
        <dbReference type="PROSITE-ProRule" id="PRU00703"/>
    </source>
</evidence>
<keyword evidence="10 12" id="KW-0694">RNA-binding</keyword>
<keyword evidence="9" id="KW-0460">Magnesium</keyword>
<comment type="cofactor">
    <cofactor evidence="1">
        <name>Mg(2+)</name>
        <dbReference type="ChEBI" id="CHEBI:18420"/>
    </cofactor>
</comment>
<dbReference type="InterPro" id="IPR003156">
    <property type="entry name" value="DHHA1_dom"/>
</dbReference>
<evidence type="ECO:0000256" key="3">
    <source>
        <dbReference type="ARBA" id="ARBA00022555"/>
    </source>
</evidence>
<gene>
    <name evidence="14" type="ORF">SAMN06265339_0231</name>
</gene>
<dbReference type="PANTHER" id="PTHR47788">
    <property type="entry name" value="POLYA POLYMERASE"/>
    <property type="match status" value="1"/>
</dbReference>
<keyword evidence="3" id="KW-0820">tRNA-binding</keyword>
<dbReference type="Pfam" id="PF13735">
    <property type="entry name" value="tRNA_NucTran2_2"/>
    <property type="match status" value="1"/>
</dbReference>
<evidence type="ECO:0000256" key="10">
    <source>
        <dbReference type="ARBA" id="ARBA00022884"/>
    </source>
</evidence>
<keyword evidence="5" id="KW-0819">tRNA processing</keyword>
<keyword evidence="4 12" id="KW-0808">Transferase</keyword>
<name>A0ABY1NAP3_9BACT</name>
<proteinExistence type="inferred from homology"/>
<dbReference type="SUPFAM" id="SSF81301">
    <property type="entry name" value="Nucleotidyltransferase"/>
    <property type="match status" value="1"/>
</dbReference>
<feature type="domain" description="CBS" evidence="13">
    <location>
        <begin position="314"/>
        <end position="371"/>
    </location>
</feature>
<evidence type="ECO:0000256" key="5">
    <source>
        <dbReference type="ARBA" id="ARBA00022694"/>
    </source>
</evidence>
<organism evidence="14 15">
    <name type="scientific">Desulfurobacterium pacificum</name>
    <dbReference type="NCBI Taxonomy" id="240166"/>
    <lineage>
        <taxon>Bacteria</taxon>
        <taxon>Pseudomonadati</taxon>
        <taxon>Aquificota</taxon>
        <taxon>Aquificia</taxon>
        <taxon>Desulfurobacteriales</taxon>
        <taxon>Desulfurobacteriaceae</taxon>
        <taxon>Desulfurobacterium</taxon>
    </lineage>
</organism>
<dbReference type="InterPro" id="IPR002646">
    <property type="entry name" value="PolA_pol_head_dom"/>
</dbReference>
<comment type="caution">
    <text evidence="14">The sequence shown here is derived from an EMBL/GenBank/DDBJ whole genome shotgun (WGS) entry which is preliminary data.</text>
</comment>
<evidence type="ECO:0000256" key="12">
    <source>
        <dbReference type="RuleBase" id="RU003953"/>
    </source>
</evidence>
<evidence type="ECO:0000256" key="1">
    <source>
        <dbReference type="ARBA" id="ARBA00001946"/>
    </source>
</evidence>
<evidence type="ECO:0000313" key="15">
    <source>
        <dbReference type="Proteomes" id="UP001157911"/>
    </source>
</evidence>
<dbReference type="Pfam" id="PF01368">
    <property type="entry name" value="DHH"/>
    <property type="match status" value="1"/>
</dbReference>
<dbReference type="PROSITE" id="PS51371">
    <property type="entry name" value="CBS"/>
    <property type="match status" value="2"/>
</dbReference>
<dbReference type="Proteomes" id="UP001157911">
    <property type="component" value="Unassembled WGS sequence"/>
</dbReference>
<dbReference type="Gene3D" id="1.10.3090.10">
    <property type="entry name" value="cca-adding enzyme, domain 2"/>
    <property type="match status" value="1"/>
</dbReference>
<dbReference type="SUPFAM" id="SSF81891">
    <property type="entry name" value="Poly A polymerase C-terminal region-like"/>
    <property type="match status" value="1"/>
</dbReference>
<dbReference type="InterPro" id="IPR001667">
    <property type="entry name" value="DDH_dom"/>
</dbReference>
<dbReference type="InterPro" id="IPR038763">
    <property type="entry name" value="DHH_sf"/>
</dbReference>
<keyword evidence="7" id="KW-0479">Metal-binding</keyword>
<dbReference type="InterPro" id="IPR032810">
    <property type="entry name" value="CCA-adding_enz_C"/>
</dbReference>
<dbReference type="Gene3D" id="3.10.310.30">
    <property type="match status" value="1"/>
</dbReference>
<dbReference type="Pfam" id="PF01743">
    <property type="entry name" value="PolyA_pol"/>
    <property type="match status" value="1"/>
</dbReference>
<keyword evidence="8" id="KW-0547">Nucleotide-binding</keyword>
<dbReference type="InterPro" id="IPR052390">
    <property type="entry name" value="tRNA_nt/polyA_polymerase"/>
</dbReference>
<dbReference type="SMART" id="SM00116">
    <property type="entry name" value="CBS"/>
    <property type="match status" value="2"/>
</dbReference>
<dbReference type="PANTHER" id="PTHR47788:SF1">
    <property type="entry name" value="A-ADDING TRNA NUCLEOTIDYLTRANSFERASE"/>
    <property type="match status" value="1"/>
</dbReference>
<evidence type="ECO:0000256" key="9">
    <source>
        <dbReference type="ARBA" id="ARBA00022842"/>
    </source>
</evidence>
<keyword evidence="15" id="KW-1185">Reference proteome</keyword>
<evidence type="ECO:0000256" key="6">
    <source>
        <dbReference type="ARBA" id="ARBA00022695"/>
    </source>
</evidence>
<dbReference type="EMBL" id="FXUB01000001">
    <property type="protein sequence ID" value="SMP04486.1"/>
    <property type="molecule type" value="Genomic_DNA"/>
</dbReference>
<dbReference type="CDD" id="cd05398">
    <property type="entry name" value="NT_ClassII-CCAase"/>
    <property type="match status" value="1"/>
</dbReference>
<dbReference type="SUPFAM" id="SSF54631">
    <property type="entry name" value="CBS-domain pair"/>
    <property type="match status" value="1"/>
</dbReference>
<dbReference type="Gene3D" id="3.10.580.10">
    <property type="entry name" value="CBS-domain"/>
    <property type="match status" value="2"/>
</dbReference>
<accession>A0ABY1NAP3</accession>
<dbReference type="Pfam" id="PF00571">
    <property type="entry name" value="CBS"/>
    <property type="match status" value="2"/>
</dbReference>
<evidence type="ECO:0000256" key="8">
    <source>
        <dbReference type="ARBA" id="ARBA00022741"/>
    </source>
</evidence>
<dbReference type="Pfam" id="PF02272">
    <property type="entry name" value="DHHA1"/>
    <property type="match status" value="1"/>
</dbReference>
<dbReference type="RefSeq" id="WP_283399740.1">
    <property type="nucleotide sequence ID" value="NZ_FXUB01000001.1"/>
</dbReference>
<dbReference type="InterPro" id="IPR000644">
    <property type="entry name" value="CBS_dom"/>
</dbReference>
<evidence type="ECO:0000313" key="14">
    <source>
        <dbReference type="EMBL" id="SMP04486.1"/>
    </source>
</evidence>
<sequence length="880" mass="100279">MEKTVITTHRNMDLDALGAVLATSKLHPEAEIVLPDTKGSDVIKLLSENKDVINYTEANSFEGRIKKLIIVDTDSIDRIPENVKENLSENAEIIVYDHHSGTFDIKTKEFHFKNAGAVTSMLTLVLKGKRIIPSPIESSIMLTGIYSDTGSFKFPGTTPLDFIAAAYLLSCGANLEFVKRYLPQELTEEELSYLKTLTDNLNVTEINGNRIGITYARFDNYIGDIAHLISKLIEITGLPAIIGVVEIEKTTFIIGRSRSPKIDVSKVATAFGGGGHKEAASAAIKGKTAFEVLEKLKEILPKAVEPLKKASDIMTTPPITVSKELTVSEARLTLMKNGINAAPVIDKTGKILGIINRSLLDKAVYMGLEKEKVENVMEREFYSVSPDDSINLVEEIIIDKHQSFVPVIKDEKPIGVITRTDILVNLHRDEINEIEKFYENRFKVSPKTKNIAQKLKEALPKELFSLIKKIGETAENLGINAYIIGGFVRDLIIGRKNFDLDVVVEGDATEFAKKIAKLFNAKVHTFDRFKTATVVFPDGNRIDFASARTEVYRSPGALPEVDMAPLKKDLMRRDFTINTLAVKINSKDFGKLIDFFGGLKDIKDRKIRVLHSLSFVEDPTRILRALRFATRYRFELGSHTEKLLKMAVQRKLFKTVEGQRIYHELKQIMLEDNPLRVLNKLEQYKVLSSLFDNLNWNRWEKDLFERLRKVVIWHKLNFPESSINYHLPFFGALFLKEDYEDVNRYLSFLSVPEKEKKEILDMCRLIIPTIKRIEKAKKNSEIYSLLKSKSEEFILLLAAYPESEETREKILKYLKEWKDVKPLVSGKDLINRFKLKPGPIFKEILNKLKYAIIDEKIPEDNKEKQLSYVEKLLDENRKMD</sequence>
<keyword evidence="11" id="KW-0129">CBS domain</keyword>
<dbReference type="Gene3D" id="3.90.1640.10">
    <property type="entry name" value="inorganic pyrophosphatase (n-terminal core)"/>
    <property type="match status" value="1"/>
</dbReference>